<dbReference type="AlphaFoldDB" id="A0A9P4GN21"/>
<dbReference type="Proteomes" id="UP000800039">
    <property type="component" value="Unassembled WGS sequence"/>
</dbReference>
<dbReference type="GeneID" id="63855933"/>
<dbReference type="EMBL" id="ML976615">
    <property type="protein sequence ID" value="KAF1848580.1"/>
    <property type="molecule type" value="Genomic_DNA"/>
</dbReference>
<sequence length="204" mass="23376">MNGHIIANQLQFVNHQLRGETKGLTLRYNDIFIFDSATDTKKLLNGLHCQQRMWLRRIIVKTENGWHKGGIPRYTTKTPHTSCNPTFAIHIYCPLIRMDKNSFFLAALYFQSIGRGNTAFVQKLSDSASVQQYLLALMEQRASSDSGVLPRYVRIFPWDEVFDEAALRKSCSEHVLESTRLIPTLKDGVEALIRVAKDWFDNGI</sequence>
<accession>A0A9P4GN21</accession>
<organism evidence="1 2">
    <name type="scientific">Cucurbitaria berberidis CBS 394.84</name>
    <dbReference type="NCBI Taxonomy" id="1168544"/>
    <lineage>
        <taxon>Eukaryota</taxon>
        <taxon>Fungi</taxon>
        <taxon>Dikarya</taxon>
        <taxon>Ascomycota</taxon>
        <taxon>Pezizomycotina</taxon>
        <taxon>Dothideomycetes</taxon>
        <taxon>Pleosporomycetidae</taxon>
        <taxon>Pleosporales</taxon>
        <taxon>Pleosporineae</taxon>
        <taxon>Cucurbitariaceae</taxon>
        <taxon>Cucurbitaria</taxon>
    </lineage>
</organism>
<comment type="caution">
    <text evidence="1">The sequence shown here is derived from an EMBL/GenBank/DDBJ whole genome shotgun (WGS) entry which is preliminary data.</text>
</comment>
<gene>
    <name evidence="1" type="ORF">K460DRAFT_77447</name>
</gene>
<evidence type="ECO:0000313" key="2">
    <source>
        <dbReference type="Proteomes" id="UP000800039"/>
    </source>
</evidence>
<dbReference type="RefSeq" id="XP_040791143.1">
    <property type="nucleotide sequence ID" value="XM_040938676.1"/>
</dbReference>
<keyword evidence="2" id="KW-1185">Reference proteome</keyword>
<evidence type="ECO:0000313" key="1">
    <source>
        <dbReference type="EMBL" id="KAF1848580.1"/>
    </source>
</evidence>
<reference evidence="1" key="1">
    <citation type="submission" date="2020-01" db="EMBL/GenBank/DDBJ databases">
        <authorList>
            <consortium name="DOE Joint Genome Institute"/>
            <person name="Haridas S."/>
            <person name="Albert R."/>
            <person name="Binder M."/>
            <person name="Bloem J."/>
            <person name="Labutti K."/>
            <person name="Salamov A."/>
            <person name="Andreopoulos B."/>
            <person name="Baker S.E."/>
            <person name="Barry K."/>
            <person name="Bills G."/>
            <person name="Bluhm B.H."/>
            <person name="Cannon C."/>
            <person name="Castanera R."/>
            <person name="Culley D.E."/>
            <person name="Daum C."/>
            <person name="Ezra D."/>
            <person name="Gonzalez J.B."/>
            <person name="Henrissat B."/>
            <person name="Kuo A."/>
            <person name="Liang C."/>
            <person name="Lipzen A."/>
            <person name="Lutzoni F."/>
            <person name="Magnuson J."/>
            <person name="Mondo S."/>
            <person name="Nolan M."/>
            <person name="Ohm R."/>
            <person name="Pangilinan J."/>
            <person name="Park H.-J."/>
            <person name="Ramirez L."/>
            <person name="Alfaro M."/>
            <person name="Sun H."/>
            <person name="Tritt A."/>
            <person name="Yoshinaga Y."/>
            <person name="Zwiers L.-H."/>
            <person name="Turgeon B.G."/>
            <person name="Goodwin S.B."/>
            <person name="Spatafora J.W."/>
            <person name="Crous P.W."/>
            <person name="Grigoriev I.V."/>
        </authorList>
    </citation>
    <scope>NUCLEOTIDE SEQUENCE</scope>
    <source>
        <strain evidence="1">CBS 394.84</strain>
    </source>
</reference>
<proteinExistence type="predicted"/>
<protein>
    <submittedName>
        <fullName evidence="1">Uncharacterized protein</fullName>
    </submittedName>
</protein>
<dbReference type="OrthoDB" id="3668237at2759"/>
<name>A0A9P4GN21_9PLEO</name>